<proteinExistence type="predicted"/>
<evidence type="ECO:0000313" key="4">
    <source>
        <dbReference type="Proteomes" id="UP001449178"/>
    </source>
</evidence>
<dbReference type="NCBIfam" id="TIGR03558">
    <property type="entry name" value="oxido_grp_1"/>
    <property type="match status" value="1"/>
</dbReference>
<dbReference type="RefSeq" id="WP_026878050.1">
    <property type="nucleotide sequence ID" value="NZ_AZOD01000001.1"/>
</dbReference>
<organism evidence="3 4">
    <name type="scientific">Ignatzschineria larvae DSM 13226</name>
    <dbReference type="NCBI Taxonomy" id="1111732"/>
    <lineage>
        <taxon>Bacteria</taxon>
        <taxon>Pseudomonadati</taxon>
        <taxon>Pseudomonadota</taxon>
        <taxon>Gammaproteobacteria</taxon>
        <taxon>Cardiobacteriales</taxon>
        <taxon>Ignatzschineriaceae</taxon>
        <taxon>Ignatzschineria</taxon>
    </lineage>
</organism>
<dbReference type="InterPro" id="IPR019949">
    <property type="entry name" value="CmoO-like"/>
</dbReference>
<dbReference type="SUPFAM" id="SSF51679">
    <property type="entry name" value="Bacterial luciferase-like"/>
    <property type="match status" value="1"/>
</dbReference>
<dbReference type="Gene3D" id="3.20.20.30">
    <property type="entry name" value="Luciferase-like domain"/>
    <property type="match status" value="1"/>
</dbReference>
<comment type="similarity">
    <text evidence="1">To bacterial alkanal monooxygenase alpha and beta chains.</text>
</comment>
<keyword evidence="4" id="KW-1185">Reference proteome</keyword>
<dbReference type="EMBL" id="CP150637">
    <property type="protein sequence ID" value="WZW88714.1"/>
    <property type="molecule type" value="Genomic_DNA"/>
</dbReference>
<dbReference type="InterPro" id="IPR011251">
    <property type="entry name" value="Luciferase-like_dom"/>
</dbReference>
<dbReference type="InterPro" id="IPR050766">
    <property type="entry name" value="Bact_Lucif_Oxidored"/>
</dbReference>
<evidence type="ECO:0000313" key="3">
    <source>
        <dbReference type="EMBL" id="WZW88714.1"/>
    </source>
</evidence>
<sequence length="334" mass="36327">MVYQLSMLDKCPLHGGITAHQALLNAVETVQAAEVAGFTRFWVAEHHNSLTHASSAPEILVSYLLAATQSIRIGTGGVMLQHYSPYKIAEVFNVLASLAPGRVDIGIGKAPGGLPSSTQALQLEMSADTRLSFEDKALYLSQFLEGYALENSRIKRVTATPVPVQKVQGFLLGASIESAKLAAKLGWKMSYAGHLNGSEQKLYETFAAYKSVTKGDVPQAALAAIVAPSIEEANARAANIAIYKIHFSDGKVFSLPSYTIAEDFAAELGRTDYQIKKEPLQIISGTAKTVSQTLFELQHKYGIQEFMLEFPETTLNERITAIESLAYYQQKYAG</sequence>
<dbReference type="PANTHER" id="PTHR30137:SF20">
    <property type="entry name" value="N-ACETYL-S-ALKYLCYSTEINE MONOOXYGENASE"/>
    <property type="match status" value="1"/>
</dbReference>
<name>A0ABZ3C2S3_9GAMM</name>
<reference evidence="3 4" key="1">
    <citation type="submission" date="2024-03" db="EMBL/GenBank/DDBJ databases">
        <title>Complete Genome Sequence and Annotation of Ignatzschineria larvae DSM 13226.</title>
        <authorList>
            <person name="Cantrell E."/>
            <person name="Burcham Z.M."/>
        </authorList>
    </citation>
    <scope>NUCLEOTIDE SEQUENCE [LARGE SCALE GENOMIC DNA]</scope>
    <source>
        <strain evidence="3 4">DSM 13226</strain>
    </source>
</reference>
<dbReference type="Proteomes" id="UP001449178">
    <property type="component" value="Chromosome"/>
</dbReference>
<gene>
    <name evidence="3" type="ORF">WMO13_04815</name>
</gene>
<keyword evidence="3" id="KW-0560">Oxidoreductase</keyword>
<protein>
    <submittedName>
        <fullName evidence="3">MsnO8 family LLM class oxidoreductase</fullName>
        <ecNumber evidence="3">1.-.-.-</ecNumber>
    </submittedName>
</protein>
<evidence type="ECO:0000256" key="1">
    <source>
        <dbReference type="ARBA" id="ARBA00007789"/>
    </source>
</evidence>
<feature type="domain" description="Luciferase-like" evidence="2">
    <location>
        <begin position="15"/>
        <end position="243"/>
    </location>
</feature>
<dbReference type="InterPro" id="IPR036661">
    <property type="entry name" value="Luciferase-like_sf"/>
</dbReference>
<dbReference type="EC" id="1.-.-.-" evidence="3"/>
<dbReference type="PANTHER" id="PTHR30137">
    <property type="entry name" value="LUCIFERASE-LIKE MONOOXYGENASE"/>
    <property type="match status" value="1"/>
</dbReference>
<accession>A0ABZ3C2S3</accession>
<dbReference type="Pfam" id="PF00296">
    <property type="entry name" value="Bac_luciferase"/>
    <property type="match status" value="1"/>
</dbReference>
<evidence type="ECO:0000259" key="2">
    <source>
        <dbReference type="Pfam" id="PF00296"/>
    </source>
</evidence>
<dbReference type="GO" id="GO:0016491">
    <property type="term" value="F:oxidoreductase activity"/>
    <property type="evidence" value="ECO:0007669"/>
    <property type="project" value="UniProtKB-KW"/>
</dbReference>